<dbReference type="SUPFAM" id="SSF55729">
    <property type="entry name" value="Acyl-CoA N-acyltransferases (Nat)"/>
    <property type="match status" value="1"/>
</dbReference>
<dbReference type="PANTHER" id="PTHR12046">
    <property type="entry name" value="HISTONE ACETYLTRANSFERASE TYPE B CATALYTIC SUBUNIT"/>
    <property type="match status" value="1"/>
</dbReference>
<dbReference type="GO" id="GO:0000781">
    <property type="term" value="C:chromosome, telomeric region"/>
    <property type="evidence" value="ECO:0007669"/>
    <property type="project" value="GOC"/>
</dbReference>
<dbReference type="AlphaFoldDB" id="A0A183TJQ3"/>
<dbReference type="GO" id="GO:0004402">
    <property type="term" value="F:histone acetyltransferase activity"/>
    <property type="evidence" value="ECO:0007669"/>
    <property type="project" value="InterPro"/>
</dbReference>
<reference evidence="3" key="1">
    <citation type="submission" date="2016-06" db="UniProtKB">
        <authorList>
            <consortium name="WormBaseParasite"/>
        </authorList>
    </citation>
    <scope>IDENTIFICATION</scope>
</reference>
<dbReference type="GO" id="GO:0042393">
    <property type="term" value="F:histone binding"/>
    <property type="evidence" value="ECO:0007669"/>
    <property type="project" value="InterPro"/>
</dbReference>
<dbReference type="InterPro" id="IPR013523">
    <property type="entry name" value="Hist_AcTrfase_HAT1_C"/>
</dbReference>
<dbReference type="Pfam" id="PF21183">
    <property type="entry name" value="HAT1_C"/>
    <property type="match status" value="1"/>
</dbReference>
<dbReference type="Gene3D" id="1.10.10.390">
    <property type="match status" value="1"/>
</dbReference>
<accession>A0A183TJQ3</accession>
<dbReference type="InterPro" id="IPR016181">
    <property type="entry name" value="Acyl_CoA_acyltransferase"/>
</dbReference>
<organism evidence="3">
    <name type="scientific">Schistocephalus solidus</name>
    <name type="common">Tapeworm</name>
    <dbReference type="NCBI Taxonomy" id="70667"/>
    <lineage>
        <taxon>Eukaryota</taxon>
        <taxon>Metazoa</taxon>
        <taxon>Spiralia</taxon>
        <taxon>Lophotrochozoa</taxon>
        <taxon>Platyhelminthes</taxon>
        <taxon>Cestoda</taxon>
        <taxon>Eucestoda</taxon>
        <taxon>Diphyllobothriidea</taxon>
        <taxon>Diphyllobothriidae</taxon>
        <taxon>Schistocephalus</taxon>
    </lineage>
</organism>
<evidence type="ECO:0000259" key="2">
    <source>
        <dbReference type="Pfam" id="PF21183"/>
    </source>
</evidence>
<dbReference type="WBParaSite" id="SSLN_0001733801-mRNA-1">
    <property type="protein sequence ID" value="SSLN_0001733801-mRNA-1"/>
    <property type="gene ID" value="SSLN_0001733801"/>
</dbReference>
<evidence type="ECO:0000256" key="1">
    <source>
        <dbReference type="ARBA" id="ARBA00021268"/>
    </source>
</evidence>
<feature type="domain" description="Histone acetyltransferase type B catalytic subunit C-terminal" evidence="2">
    <location>
        <begin position="186"/>
        <end position="242"/>
    </location>
</feature>
<protein>
    <recommendedName>
        <fullName evidence="1">Histone acetyltransferase type B catalytic subunit</fullName>
    </recommendedName>
</protein>
<sequence>LLNNLIVREKSDLQEGESFNPEMTHQIFGERLECDCRYDIIKEMKELNFRPFGTLKSGHAHEFVIYHVDQSADNFDEFIKYHERMEPFLIYFIDGSSFITLDENWSFYIFSPEKRYGLVGFLTVYAFYAFPEHVRPRISQALILPPFRGMGHATRLLEAVYDDFVPLPKVVDITVEEPSVEFQRLRDFLDCKRCLQLNEYTPSCPKRRRTSVVASAVTLNPASEKLKLCRKQAYRVYDILRLFLLPRTNTEAETKYKNALRERTKIIYRVSLLIHHHFTPNSVSLG</sequence>
<dbReference type="GO" id="GO:0005634">
    <property type="term" value="C:nucleus"/>
    <property type="evidence" value="ECO:0007669"/>
    <property type="project" value="InterPro"/>
</dbReference>
<proteinExistence type="predicted"/>
<dbReference type="Gene3D" id="3.40.630.30">
    <property type="match status" value="1"/>
</dbReference>
<dbReference type="InterPro" id="IPR017380">
    <property type="entry name" value="Hist_AcTrfase_B-typ_cat-su"/>
</dbReference>
<dbReference type="InterPro" id="IPR048776">
    <property type="entry name" value="HAT1_C"/>
</dbReference>
<evidence type="ECO:0000313" key="3">
    <source>
        <dbReference type="WBParaSite" id="SSLN_0001733801-mRNA-1"/>
    </source>
</evidence>
<name>A0A183TJQ3_SCHSO</name>
<dbReference type="GO" id="GO:0031509">
    <property type="term" value="P:subtelomeric heterochromatin formation"/>
    <property type="evidence" value="ECO:0007669"/>
    <property type="project" value="InterPro"/>
</dbReference>